<evidence type="ECO:0000256" key="11">
    <source>
        <dbReference type="ARBA" id="ARBA00022840"/>
    </source>
</evidence>
<dbReference type="RefSeq" id="WP_326122941.1">
    <property type="nucleotide sequence ID" value="NZ_JARSFG010000011.1"/>
</dbReference>
<evidence type="ECO:0000256" key="8">
    <source>
        <dbReference type="ARBA" id="ARBA00022692"/>
    </source>
</evidence>
<dbReference type="FunFam" id="1.10.287.130:FF:000001">
    <property type="entry name" value="Two-component sensor histidine kinase"/>
    <property type="match status" value="1"/>
</dbReference>
<dbReference type="CDD" id="cd06225">
    <property type="entry name" value="HAMP"/>
    <property type="match status" value="1"/>
</dbReference>
<evidence type="ECO:0000256" key="13">
    <source>
        <dbReference type="ARBA" id="ARBA00023012"/>
    </source>
</evidence>
<reference evidence="18 19" key="1">
    <citation type="submission" date="2023-03" db="EMBL/GenBank/DDBJ databases">
        <title>Bacillus Genome Sequencing.</title>
        <authorList>
            <person name="Dunlap C."/>
        </authorList>
    </citation>
    <scope>NUCLEOTIDE SEQUENCE [LARGE SCALE GENOMIC DNA]</scope>
    <source>
        <strain evidence="18 19">B-59205</strain>
    </source>
</reference>
<dbReference type="InterPro" id="IPR004358">
    <property type="entry name" value="Sig_transdc_His_kin-like_C"/>
</dbReference>
<evidence type="ECO:0000256" key="7">
    <source>
        <dbReference type="ARBA" id="ARBA00022679"/>
    </source>
</evidence>
<dbReference type="PRINTS" id="PR00344">
    <property type="entry name" value="BCTRLSENSOR"/>
</dbReference>
<keyword evidence="7" id="KW-0808">Transferase</keyword>
<comment type="catalytic activity">
    <reaction evidence="1">
        <text>ATP + protein L-histidine = ADP + protein N-phospho-L-histidine.</text>
        <dbReference type="EC" id="2.7.13.3"/>
    </reaction>
</comment>
<dbReference type="InterPro" id="IPR003594">
    <property type="entry name" value="HATPase_dom"/>
</dbReference>
<dbReference type="SMART" id="SM00387">
    <property type="entry name" value="HATPase_c"/>
    <property type="match status" value="1"/>
</dbReference>
<dbReference type="FunFam" id="3.30.565.10:FF:000006">
    <property type="entry name" value="Sensor histidine kinase WalK"/>
    <property type="match status" value="1"/>
</dbReference>
<sequence>MTTYNLKRKFSDMPIKWMLTLWASFLIFVLFIAYNVVQYVFVENWMINQEKKQVEQKMSDVLNGILEREAGFTQDELPKIRSYLDKQNQNNQMIRIIDQHGNKIIAVSQGIPEEWVNPIQRTKTEITITEESGHALLVMRSPITIHVFNGTIEIIKNIDAFKKMTDALLRVFILSGIGIVILSGLAGGLLARQLLRPLQSMANTMRNVESKGLQERMIVPDKEDEITALMRIFNKMMDQVELSFHRQSQFVEDASHELRTPIAIMDGHMSLLLQWGKDDPKILEESLNISYYELTRLKSLVQDLLTLTGMEKASDEPIEATLQADLRILQIISQLEQLHPQFTFETAFSGFKNREVLIAEGHLEQLMLILLDNAVKYSTAGSPISVTGSIHGDHAVFVVKDCGIGIPESDLPHIMDRFYRVEKTRNRKLGGTGLGLAIAKRLVDRYNGSITFQSKEGIGTTVTILFASRLHTNN</sequence>
<evidence type="ECO:0000256" key="14">
    <source>
        <dbReference type="ARBA" id="ARBA00023136"/>
    </source>
</evidence>
<keyword evidence="6" id="KW-0597">Phosphoprotein</keyword>
<evidence type="ECO:0000256" key="10">
    <source>
        <dbReference type="ARBA" id="ARBA00022777"/>
    </source>
</evidence>
<evidence type="ECO:0000256" key="4">
    <source>
        <dbReference type="ARBA" id="ARBA00015735"/>
    </source>
</evidence>
<feature type="domain" description="HAMP" evidence="17">
    <location>
        <begin position="192"/>
        <end position="245"/>
    </location>
</feature>
<evidence type="ECO:0000313" key="19">
    <source>
        <dbReference type="Proteomes" id="UP001344888"/>
    </source>
</evidence>
<dbReference type="GO" id="GO:0005524">
    <property type="term" value="F:ATP binding"/>
    <property type="evidence" value="ECO:0007669"/>
    <property type="project" value="UniProtKB-KW"/>
</dbReference>
<dbReference type="GO" id="GO:0005886">
    <property type="term" value="C:plasma membrane"/>
    <property type="evidence" value="ECO:0007669"/>
    <property type="project" value="UniProtKB-SubCell"/>
</dbReference>
<comment type="caution">
    <text evidence="18">The sequence shown here is derived from an EMBL/GenBank/DDBJ whole genome shotgun (WGS) entry which is preliminary data.</text>
</comment>
<keyword evidence="8 15" id="KW-0812">Transmembrane</keyword>
<evidence type="ECO:0000256" key="6">
    <source>
        <dbReference type="ARBA" id="ARBA00022553"/>
    </source>
</evidence>
<feature type="transmembrane region" description="Helical" evidence="15">
    <location>
        <begin position="20"/>
        <end position="42"/>
    </location>
</feature>
<dbReference type="InterPro" id="IPR003661">
    <property type="entry name" value="HisK_dim/P_dom"/>
</dbReference>
<evidence type="ECO:0000256" key="3">
    <source>
        <dbReference type="ARBA" id="ARBA00012438"/>
    </source>
</evidence>
<keyword evidence="9" id="KW-0547">Nucleotide-binding</keyword>
<evidence type="ECO:0000259" key="17">
    <source>
        <dbReference type="PROSITE" id="PS50885"/>
    </source>
</evidence>
<dbReference type="Pfam" id="PF00672">
    <property type="entry name" value="HAMP"/>
    <property type="match status" value="1"/>
</dbReference>
<dbReference type="CDD" id="cd00082">
    <property type="entry name" value="HisKA"/>
    <property type="match status" value="1"/>
</dbReference>
<dbReference type="AlphaFoldDB" id="A0AAW9NQ38"/>
<evidence type="ECO:0000256" key="1">
    <source>
        <dbReference type="ARBA" id="ARBA00000085"/>
    </source>
</evidence>
<dbReference type="InterPro" id="IPR036890">
    <property type="entry name" value="HATPase_C_sf"/>
</dbReference>
<dbReference type="InterPro" id="IPR005467">
    <property type="entry name" value="His_kinase_dom"/>
</dbReference>
<dbReference type="SMART" id="SM00304">
    <property type="entry name" value="HAMP"/>
    <property type="match status" value="1"/>
</dbReference>
<dbReference type="InterPro" id="IPR041610">
    <property type="entry name" value="ArlS_N"/>
</dbReference>
<evidence type="ECO:0000259" key="16">
    <source>
        <dbReference type="PROSITE" id="PS50109"/>
    </source>
</evidence>
<keyword evidence="14 15" id="KW-0472">Membrane</keyword>
<gene>
    <name evidence="18" type="ORF">P9B03_08010</name>
</gene>
<dbReference type="Gene3D" id="3.30.565.10">
    <property type="entry name" value="Histidine kinase-like ATPase, C-terminal domain"/>
    <property type="match status" value="1"/>
</dbReference>
<organism evidence="18 19">
    <name type="scientific">Metasolibacillus meyeri</name>
    <dbReference type="NCBI Taxonomy" id="1071052"/>
    <lineage>
        <taxon>Bacteria</taxon>
        <taxon>Bacillati</taxon>
        <taxon>Bacillota</taxon>
        <taxon>Bacilli</taxon>
        <taxon>Bacillales</taxon>
        <taxon>Caryophanaceae</taxon>
        <taxon>Metasolibacillus</taxon>
    </lineage>
</organism>
<keyword evidence="13" id="KW-0902">Two-component regulatory system</keyword>
<accession>A0AAW9NQ38</accession>
<evidence type="ECO:0000256" key="12">
    <source>
        <dbReference type="ARBA" id="ARBA00022989"/>
    </source>
</evidence>
<feature type="domain" description="Histidine kinase" evidence="16">
    <location>
        <begin position="253"/>
        <end position="470"/>
    </location>
</feature>
<dbReference type="PROSITE" id="PS50109">
    <property type="entry name" value="HIS_KIN"/>
    <property type="match status" value="1"/>
</dbReference>
<dbReference type="Gene3D" id="6.10.340.10">
    <property type="match status" value="1"/>
</dbReference>
<dbReference type="PROSITE" id="PS50885">
    <property type="entry name" value="HAMP"/>
    <property type="match status" value="1"/>
</dbReference>
<dbReference type="SUPFAM" id="SSF55874">
    <property type="entry name" value="ATPase domain of HSP90 chaperone/DNA topoisomerase II/histidine kinase"/>
    <property type="match status" value="1"/>
</dbReference>
<keyword evidence="19" id="KW-1185">Reference proteome</keyword>
<protein>
    <recommendedName>
        <fullName evidence="4">Signal transduction histidine-protein kinase ArlS</fullName>
        <ecNumber evidence="3">2.7.13.3</ecNumber>
    </recommendedName>
</protein>
<keyword evidence="5" id="KW-1003">Cell membrane</keyword>
<dbReference type="Proteomes" id="UP001344888">
    <property type="component" value="Unassembled WGS sequence"/>
</dbReference>
<keyword evidence="11 18" id="KW-0067">ATP-binding</keyword>
<dbReference type="InterPro" id="IPR050398">
    <property type="entry name" value="HssS/ArlS-like"/>
</dbReference>
<dbReference type="SUPFAM" id="SSF47384">
    <property type="entry name" value="Homodimeric domain of signal transducing histidine kinase"/>
    <property type="match status" value="1"/>
</dbReference>
<dbReference type="SUPFAM" id="SSF158472">
    <property type="entry name" value="HAMP domain-like"/>
    <property type="match status" value="1"/>
</dbReference>
<dbReference type="PANTHER" id="PTHR45528:SF12">
    <property type="entry name" value="SENSOR HISTIDINE KINASE ARSS"/>
    <property type="match status" value="1"/>
</dbReference>
<dbReference type="CDD" id="cd00075">
    <property type="entry name" value="HATPase"/>
    <property type="match status" value="1"/>
</dbReference>
<evidence type="ECO:0000313" key="18">
    <source>
        <dbReference type="EMBL" id="MEC1178422.1"/>
    </source>
</evidence>
<dbReference type="EC" id="2.7.13.3" evidence="3"/>
<keyword evidence="12 15" id="KW-1133">Transmembrane helix</keyword>
<dbReference type="InterPro" id="IPR036097">
    <property type="entry name" value="HisK_dim/P_sf"/>
</dbReference>
<dbReference type="SMART" id="SM00388">
    <property type="entry name" value="HisKA"/>
    <property type="match status" value="1"/>
</dbReference>
<evidence type="ECO:0000256" key="5">
    <source>
        <dbReference type="ARBA" id="ARBA00022475"/>
    </source>
</evidence>
<evidence type="ECO:0000256" key="9">
    <source>
        <dbReference type="ARBA" id="ARBA00022741"/>
    </source>
</evidence>
<name>A0AAW9NQ38_9BACL</name>
<evidence type="ECO:0000256" key="2">
    <source>
        <dbReference type="ARBA" id="ARBA00004651"/>
    </source>
</evidence>
<proteinExistence type="predicted"/>
<dbReference type="EMBL" id="JARSFG010000011">
    <property type="protein sequence ID" value="MEC1178422.1"/>
    <property type="molecule type" value="Genomic_DNA"/>
</dbReference>
<dbReference type="Pfam" id="PF18719">
    <property type="entry name" value="ArlS_N"/>
    <property type="match status" value="1"/>
</dbReference>
<evidence type="ECO:0000256" key="15">
    <source>
        <dbReference type="SAM" id="Phobius"/>
    </source>
</evidence>
<feature type="transmembrane region" description="Helical" evidence="15">
    <location>
        <begin position="167"/>
        <end position="191"/>
    </location>
</feature>
<dbReference type="Pfam" id="PF02518">
    <property type="entry name" value="HATPase_c"/>
    <property type="match status" value="1"/>
</dbReference>
<dbReference type="Gene3D" id="1.10.287.130">
    <property type="match status" value="1"/>
</dbReference>
<keyword evidence="10" id="KW-0418">Kinase</keyword>
<dbReference type="InterPro" id="IPR003660">
    <property type="entry name" value="HAMP_dom"/>
</dbReference>
<comment type="subcellular location">
    <subcellularLocation>
        <location evidence="2">Cell membrane</location>
        <topology evidence="2">Multi-pass membrane protein</topology>
    </subcellularLocation>
</comment>
<dbReference type="GO" id="GO:0000155">
    <property type="term" value="F:phosphorelay sensor kinase activity"/>
    <property type="evidence" value="ECO:0007669"/>
    <property type="project" value="InterPro"/>
</dbReference>
<dbReference type="Pfam" id="PF00512">
    <property type="entry name" value="HisKA"/>
    <property type="match status" value="1"/>
</dbReference>
<dbReference type="PANTHER" id="PTHR45528">
    <property type="entry name" value="SENSOR HISTIDINE KINASE CPXA"/>
    <property type="match status" value="1"/>
</dbReference>